<dbReference type="AlphaFoldDB" id="A0A9D2H4R5"/>
<dbReference type="PANTHER" id="PTHR42686">
    <property type="entry name" value="GH17980P-RELATED"/>
    <property type="match status" value="1"/>
</dbReference>
<reference evidence="2" key="1">
    <citation type="journal article" date="2021" name="PeerJ">
        <title>Extensive microbial diversity within the chicken gut microbiome revealed by metagenomics and culture.</title>
        <authorList>
            <person name="Gilroy R."/>
            <person name="Ravi A."/>
            <person name="Getino M."/>
            <person name="Pursley I."/>
            <person name="Horton D.L."/>
            <person name="Alikhan N.F."/>
            <person name="Baker D."/>
            <person name="Gharbi K."/>
            <person name="Hall N."/>
            <person name="Watson M."/>
            <person name="Adriaenssens E.M."/>
            <person name="Foster-Nyarko E."/>
            <person name="Jarju S."/>
            <person name="Secka A."/>
            <person name="Antonio M."/>
            <person name="Oren A."/>
            <person name="Chaudhuri R.R."/>
            <person name="La Ragione R."/>
            <person name="Hildebrand F."/>
            <person name="Pallen M.J."/>
        </authorList>
    </citation>
    <scope>NUCLEOTIDE SEQUENCE</scope>
    <source>
        <strain evidence="2">ChiHjej8B7-3636</strain>
    </source>
</reference>
<protein>
    <submittedName>
        <fullName evidence="2">Aldo/keto reductase</fullName>
    </submittedName>
</protein>
<feature type="domain" description="NADP-dependent oxidoreductase" evidence="1">
    <location>
        <begin position="15"/>
        <end position="299"/>
    </location>
</feature>
<accession>A0A9D2H4R5</accession>
<gene>
    <name evidence="2" type="ORF">H9800_02935</name>
</gene>
<reference evidence="2" key="2">
    <citation type="submission" date="2021-04" db="EMBL/GenBank/DDBJ databases">
        <authorList>
            <person name="Gilroy R."/>
        </authorList>
    </citation>
    <scope>NUCLEOTIDE SEQUENCE</scope>
    <source>
        <strain evidence="2">ChiHjej8B7-3636</strain>
    </source>
</reference>
<evidence type="ECO:0000259" key="1">
    <source>
        <dbReference type="Pfam" id="PF00248"/>
    </source>
</evidence>
<dbReference type="GO" id="GO:0005829">
    <property type="term" value="C:cytosol"/>
    <property type="evidence" value="ECO:0007669"/>
    <property type="project" value="TreeGrafter"/>
</dbReference>
<comment type="caution">
    <text evidence="2">The sequence shown here is derived from an EMBL/GenBank/DDBJ whole genome shotgun (WGS) entry which is preliminary data.</text>
</comment>
<dbReference type="Pfam" id="PF00248">
    <property type="entry name" value="Aldo_ket_red"/>
    <property type="match status" value="1"/>
</dbReference>
<organism evidence="2 3">
    <name type="scientific">Candidatus Microbacterium stercoravium</name>
    <dbReference type="NCBI Taxonomy" id="2838697"/>
    <lineage>
        <taxon>Bacteria</taxon>
        <taxon>Bacillati</taxon>
        <taxon>Actinomycetota</taxon>
        <taxon>Actinomycetes</taxon>
        <taxon>Micrococcales</taxon>
        <taxon>Microbacteriaceae</taxon>
        <taxon>Microbacterium</taxon>
    </lineage>
</organism>
<sequence>MTDADHRGLAGLGGLTFGTSDLGRGTRPGSVEDDAAIETALAMLRSDAYVDTSNMYAGGRSEEVLGAALAELARAERASAADRIITKVDRDASSGALDADQVRRSLEQSLTRLGLDRVRWLHLHDPYVIPFAEARSPGGVIDEMVRIRDEGTADAIGIATGRTPIVEQYIGTGAFDMVLSHNRFTIVDRSATTAFEQARSRGMTTFNAAPFGGNLLAKGSAHGSAYAYQPVSARLRAWTADVERLCAEFGIPLAAAALQFSLRSDLVDSTVVSASAPARIGQLCELAQTPVPDGFWPALAALPAAPTPIDDTEEAR</sequence>
<evidence type="ECO:0000313" key="3">
    <source>
        <dbReference type="Proteomes" id="UP000824220"/>
    </source>
</evidence>
<dbReference type="GO" id="GO:0016491">
    <property type="term" value="F:oxidoreductase activity"/>
    <property type="evidence" value="ECO:0007669"/>
    <property type="project" value="InterPro"/>
</dbReference>
<dbReference type="SUPFAM" id="SSF51430">
    <property type="entry name" value="NAD(P)-linked oxidoreductase"/>
    <property type="match status" value="1"/>
</dbReference>
<dbReference type="EMBL" id="DXAM01000044">
    <property type="protein sequence ID" value="HJA03799.1"/>
    <property type="molecule type" value="Genomic_DNA"/>
</dbReference>
<proteinExistence type="predicted"/>
<dbReference type="Gene3D" id="3.20.20.100">
    <property type="entry name" value="NADP-dependent oxidoreductase domain"/>
    <property type="match status" value="1"/>
</dbReference>
<dbReference type="InterPro" id="IPR036812">
    <property type="entry name" value="NAD(P)_OxRdtase_dom_sf"/>
</dbReference>
<evidence type="ECO:0000313" key="2">
    <source>
        <dbReference type="EMBL" id="HJA03799.1"/>
    </source>
</evidence>
<dbReference type="InterPro" id="IPR023210">
    <property type="entry name" value="NADP_OxRdtase_dom"/>
</dbReference>
<name>A0A9D2H4R5_9MICO</name>
<dbReference type="PANTHER" id="PTHR42686:SF1">
    <property type="entry name" value="GH17980P-RELATED"/>
    <property type="match status" value="1"/>
</dbReference>
<dbReference type="Proteomes" id="UP000824220">
    <property type="component" value="Unassembled WGS sequence"/>
</dbReference>
<dbReference type="InterPro" id="IPR020471">
    <property type="entry name" value="AKR"/>
</dbReference>